<evidence type="ECO:0000259" key="4">
    <source>
        <dbReference type="Pfam" id="PF01515"/>
    </source>
</evidence>
<keyword evidence="3" id="KW-0012">Acyltransferase</keyword>
<dbReference type="Pfam" id="PF01515">
    <property type="entry name" value="PTA_PTB"/>
    <property type="match status" value="2"/>
</dbReference>
<sequence>MIQHLTEIVEEARKRGKKRLAVAYGQDSHTLEAVYEAYKEGLVEPTLYGDKKVIEQVCAENNLDIKAFNIVDEPNDVKCVQQAVAAVVAGNADVLMKGLVSTDKYMRGILNKDAGLFPPKGVLSHVSIVEMPCYHKLLIISDVAVIPLPDFKQKMKQIGYLAQTANLLGITTPKIACIAPSEQVLPNVISSTEGALLAKMGDRGQLGNVIVDGPLSLDVALYKEVAEHKKVKGSSVAGDPDCLLFPNLESANVFFKSTTHLCGGELAAMVMGTKVPCVLTSRGDSSRTKLFSIALACLAVKQ</sequence>
<dbReference type="InterPro" id="IPR002505">
    <property type="entry name" value="PTA_PTB"/>
</dbReference>
<reference evidence="5" key="2">
    <citation type="submission" date="2021-04" db="EMBL/GenBank/DDBJ databases">
        <authorList>
            <person name="Gilroy R."/>
        </authorList>
    </citation>
    <scope>NUCLEOTIDE SEQUENCE</scope>
    <source>
        <strain evidence="5">5134</strain>
    </source>
</reference>
<comment type="caution">
    <text evidence="5">The sequence shown here is derived from an EMBL/GenBank/DDBJ whole genome shotgun (WGS) entry which is preliminary data.</text>
</comment>
<evidence type="ECO:0000256" key="3">
    <source>
        <dbReference type="ARBA" id="ARBA00023315"/>
    </source>
</evidence>
<evidence type="ECO:0000313" key="6">
    <source>
        <dbReference type="Proteomes" id="UP000886844"/>
    </source>
</evidence>
<name>A0A9D1YZS3_9BACT</name>
<dbReference type="PANTHER" id="PTHR43356">
    <property type="entry name" value="PHOSPHATE ACETYLTRANSFERASE"/>
    <property type="match status" value="1"/>
</dbReference>
<dbReference type="PIRSF" id="PIRSF000428">
    <property type="entry name" value="P_Ac_trans"/>
    <property type="match status" value="1"/>
</dbReference>
<dbReference type="Proteomes" id="UP000886844">
    <property type="component" value="Unassembled WGS sequence"/>
</dbReference>
<dbReference type="AlphaFoldDB" id="A0A9D1YZS3"/>
<accession>A0A9D1YZS3</accession>
<dbReference type="SUPFAM" id="SSF53659">
    <property type="entry name" value="Isocitrate/Isopropylmalate dehydrogenase-like"/>
    <property type="match status" value="1"/>
</dbReference>
<feature type="domain" description="Phosphate acetyl/butaryl transferase" evidence="4">
    <location>
        <begin position="80"/>
        <end position="297"/>
    </location>
</feature>
<protein>
    <submittedName>
        <fullName evidence="5">Phosphate butyryltransferase</fullName>
    </submittedName>
</protein>
<evidence type="ECO:0000313" key="5">
    <source>
        <dbReference type="EMBL" id="HIY68767.1"/>
    </source>
</evidence>
<dbReference type="Gene3D" id="3.40.718.10">
    <property type="entry name" value="Isopropylmalate Dehydrogenase"/>
    <property type="match status" value="1"/>
</dbReference>
<dbReference type="InterPro" id="IPR050500">
    <property type="entry name" value="Phos_Acetyltrans/Butyryltrans"/>
</dbReference>
<dbReference type="InterPro" id="IPR012147">
    <property type="entry name" value="P_Ac_Bu_trans"/>
</dbReference>
<evidence type="ECO:0000256" key="1">
    <source>
        <dbReference type="ARBA" id="ARBA00005656"/>
    </source>
</evidence>
<organism evidence="5 6">
    <name type="scientific">Candidatus Alistipes intestinigallinarum</name>
    <dbReference type="NCBI Taxonomy" id="2838440"/>
    <lineage>
        <taxon>Bacteria</taxon>
        <taxon>Pseudomonadati</taxon>
        <taxon>Bacteroidota</taxon>
        <taxon>Bacteroidia</taxon>
        <taxon>Bacteroidales</taxon>
        <taxon>Rikenellaceae</taxon>
        <taxon>Alistipes</taxon>
    </lineage>
</organism>
<gene>
    <name evidence="5" type="ORF">H9828_05065</name>
</gene>
<keyword evidence="2" id="KW-0808">Transferase</keyword>
<comment type="similarity">
    <text evidence="1">Belongs to the phosphate acetyltransferase and butyryltransferase family.</text>
</comment>
<proteinExistence type="inferred from homology"/>
<dbReference type="EMBL" id="DXDA01000042">
    <property type="protein sequence ID" value="HIY68767.1"/>
    <property type="molecule type" value="Genomic_DNA"/>
</dbReference>
<reference evidence="5" key="1">
    <citation type="journal article" date="2021" name="PeerJ">
        <title>Extensive microbial diversity within the chicken gut microbiome revealed by metagenomics and culture.</title>
        <authorList>
            <person name="Gilroy R."/>
            <person name="Ravi A."/>
            <person name="Getino M."/>
            <person name="Pursley I."/>
            <person name="Horton D.L."/>
            <person name="Alikhan N.F."/>
            <person name="Baker D."/>
            <person name="Gharbi K."/>
            <person name="Hall N."/>
            <person name="Watson M."/>
            <person name="Adriaenssens E.M."/>
            <person name="Foster-Nyarko E."/>
            <person name="Jarju S."/>
            <person name="Secka A."/>
            <person name="Antonio M."/>
            <person name="Oren A."/>
            <person name="Chaudhuri R.R."/>
            <person name="La Ragione R."/>
            <person name="Hildebrand F."/>
            <person name="Pallen M.J."/>
        </authorList>
    </citation>
    <scope>NUCLEOTIDE SEQUENCE</scope>
    <source>
        <strain evidence="5">5134</strain>
    </source>
</reference>
<dbReference type="PANTHER" id="PTHR43356:SF2">
    <property type="entry name" value="PHOSPHATE ACETYLTRANSFERASE"/>
    <property type="match status" value="1"/>
</dbReference>
<dbReference type="GO" id="GO:0016746">
    <property type="term" value="F:acyltransferase activity"/>
    <property type="evidence" value="ECO:0007669"/>
    <property type="project" value="UniProtKB-KW"/>
</dbReference>
<evidence type="ECO:0000256" key="2">
    <source>
        <dbReference type="ARBA" id="ARBA00022679"/>
    </source>
</evidence>
<feature type="domain" description="Phosphate acetyl/butaryl transferase" evidence="4">
    <location>
        <begin position="7"/>
        <end position="75"/>
    </location>
</feature>